<dbReference type="OrthoDB" id="9808046at2"/>
<dbReference type="GO" id="GO:0016787">
    <property type="term" value="F:hydrolase activity"/>
    <property type="evidence" value="ECO:0007669"/>
    <property type="project" value="UniProtKB-KW"/>
</dbReference>
<dbReference type="RefSeq" id="WP_105999890.1">
    <property type="nucleotide sequence ID" value="NZ_CM009578.1"/>
</dbReference>
<dbReference type="Pfam" id="PF00144">
    <property type="entry name" value="Beta-lactamase"/>
    <property type="match status" value="1"/>
</dbReference>
<evidence type="ECO:0000259" key="1">
    <source>
        <dbReference type="Pfam" id="PF00144"/>
    </source>
</evidence>
<gene>
    <name evidence="2" type="ORF">CVO77_15955</name>
</gene>
<feature type="domain" description="Beta-lactamase-related" evidence="1">
    <location>
        <begin position="14"/>
        <end position="389"/>
    </location>
</feature>
<proteinExistence type="predicted"/>
<dbReference type="SUPFAM" id="SSF56601">
    <property type="entry name" value="beta-lactamase/transpeptidase-like"/>
    <property type="match status" value="1"/>
</dbReference>
<protein>
    <submittedName>
        <fullName evidence="2">Serine hydrolase</fullName>
    </submittedName>
</protein>
<accession>A0A2S8B2F7</accession>
<evidence type="ECO:0000313" key="2">
    <source>
        <dbReference type="EMBL" id="PQM26516.1"/>
    </source>
</evidence>
<dbReference type="PANTHER" id="PTHR43283:SF3">
    <property type="entry name" value="BETA-LACTAMASE FAMILY PROTEIN (AFU_ORTHOLOGUE AFUA_5G07500)"/>
    <property type="match status" value="1"/>
</dbReference>
<dbReference type="InterPro" id="IPR050789">
    <property type="entry name" value="Diverse_Enzym_Activities"/>
</dbReference>
<comment type="caution">
    <text evidence="2">The sequence shown here is derived from an EMBL/GenBank/DDBJ whole genome shotgun (WGS) entry which is preliminary data.</text>
</comment>
<organism evidence="2 3">
    <name type="scientific">Sphingopyxis lindanitolerans</name>
    <dbReference type="NCBI Taxonomy" id="2054227"/>
    <lineage>
        <taxon>Bacteria</taxon>
        <taxon>Pseudomonadati</taxon>
        <taxon>Pseudomonadota</taxon>
        <taxon>Alphaproteobacteria</taxon>
        <taxon>Sphingomonadales</taxon>
        <taxon>Sphingomonadaceae</taxon>
        <taxon>Sphingopyxis</taxon>
    </lineage>
</organism>
<dbReference type="InterPro" id="IPR012338">
    <property type="entry name" value="Beta-lactam/transpept-like"/>
</dbReference>
<dbReference type="EMBL" id="PHFW01000003">
    <property type="protein sequence ID" value="PQM26516.1"/>
    <property type="molecule type" value="Genomic_DNA"/>
</dbReference>
<name>A0A2S8B2F7_9SPHN</name>
<keyword evidence="3" id="KW-1185">Reference proteome</keyword>
<sequence length="399" mass="42482">MISPSLPKLASVARAIEADFLETGRFPGGHLRVLVKGKTIFDARLGHMDLARQTPWSKDAIVRIYSMTKPIVSAALMQLVERGTVRLDQPVADFLPGWRSQRVWVGGSGESMETVAAATPVTLRHLLTHSAGLTYGTRLAQIGGQTVEDPVALLYARADAAAAHGLLAYADALGGLPLRYQPGTRWMYSVATDVVGAIVEAAAGATLGDVLSREIFAPLGMRDTGFFVPPAHKARLGACYMATADDPLRLVDDPESSPFLAPPRIESGGGGLLSTLDDYARFAEMLRRGGDGLLAPASVAAMTSNQLPGGGELKAIALISDPRLLPDGMGFGFGLATTLDEARAGVPANGDYYWSGAATTIWWVDPARDLTVTFLTQLLPATAYGFQDWLKRQIYSAID</sequence>
<dbReference type="PANTHER" id="PTHR43283">
    <property type="entry name" value="BETA-LACTAMASE-RELATED"/>
    <property type="match status" value="1"/>
</dbReference>
<dbReference type="InterPro" id="IPR001466">
    <property type="entry name" value="Beta-lactam-related"/>
</dbReference>
<evidence type="ECO:0000313" key="3">
    <source>
        <dbReference type="Proteomes" id="UP000238954"/>
    </source>
</evidence>
<keyword evidence="2" id="KW-0378">Hydrolase</keyword>
<dbReference type="Gene3D" id="3.40.710.10">
    <property type="entry name" value="DD-peptidase/beta-lactamase superfamily"/>
    <property type="match status" value="1"/>
</dbReference>
<dbReference type="AlphaFoldDB" id="A0A2S8B2F7"/>
<dbReference type="Proteomes" id="UP000238954">
    <property type="component" value="Chromosome"/>
</dbReference>
<reference evidence="3" key="1">
    <citation type="submission" date="2017-11" db="EMBL/GenBank/DDBJ databases">
        <title>The complete genome sequence of Sphingopyxis pomeranensis sp. nov. strain WS5A3p.</title>
        <authorList>
            <person name="Kaminski M.A."/>
        </authorList>
    </citation>
    <scope>NUCLEOTIDE SEQUENCE [LARGE SCALE GENOMIC DNA]</scope>
    <source>
        <strain evidence="3">WS5A3p</strain>
    </source>
</reference>